<evidence type="ECO:0000256" key="2">
    <source>
        <dbReference type="ARBA" id="ARBA00022695"/>
    </source>
</evidence>
<keyword evidence="3" id="KW-0547">Nucleotide-binding</keyword>
<dbReference type="Proteomes" id="UP001183643">
    <property type="component" value="Unassembled WGS sequence"/>
</dbReference>
<dbReference type="EMBL" id="JAVDYB010000001">
    <property type="protein sequence ID" value="MDR7273595.1"/>
    <property type="molecule type" value="Genomic_DNA"/>
</dbReference>
<keyword evidence="1" id="KW-0808">Transferase</keyword>
<evidence type="ECO:0000256" key="1">
    <source>
        <dbReference type="ARBA" id="ARBA00022679"/>
    </source>
</evidence>
<dbReference type="InterPro" id="IPR058909">
    <property type="entry name" value="CD_NTase_C"/>
</dbReference>
<evidence type="ECO:0000256" key="3">
    <source>
        <dbReference type="ARBA" id="ARBA00022741"/>
    </source>
</evidence>
<evidence type="ECO:0000256" key="4">
    <source>
        <dbReference type="ARBA" id="ARBA00023118"/>
    </source>
</evidence>
<organism evidence="6 7">
    <name type="scientific">Catenuloplanes atrovinosus</name>
    <dbReference type="NCBI Taxonomy" id="137266"/>
    <lineage>
        <taxon>Bacteria</taxon>
        <taxon>Bacillati</taxon>
        <taxon>Actinomycetota</taxon>
        <taxon>Actinomycetes</taxon>
        <taxon>Micromonosporales</taxon>
        <taxon>Micromonosporaceae</taxon>
        <taxon>Catenuloplanes</taxon>
    </lineage>
</organism>
<protein>
    <recommendedName>
        <fullName evidence="5">cGAS/DncV-like nucleotidyltransferase C-terminal helical domain-containing protein</fullName>
    </recommendedName>
</protein>
<name>A0AAE3YJJ9_9ACTN</name>
<accession>A0AAE3YJJ9</accession>
<evidence type="ECO:0000313" key="7">
    <source>
        <dbReference type="Proteomes" id="UP001183643"/>
    </source>
</evidence>
<reference evidence="6" key="1">
    <citation type="submission" date="2023-07" db="EMBL/GenBank/DDBJ databases">
        <title>Sequencing the genomes of 1000 actinobacteria strains.</title>
        <authorList>
            <person name="Klenk H.-P."/>
        </authorList>
    </citation>
    <scope>NUCLEOTIDE SEQUENCE</scope>
    <source>
        <strain evidence="6">DSM 44707</strain>
    </source>
</reference>
<dbReference type="AlphaFoldDB" id="A0AAE3YJJ9"/>
<proteinExistence type="predicted"/>
<keyword evidence="4" id="KW-0051">Antiviral defense</keyword>
<comment type="caution">
    <text evidence="6">The sequence shown here is derived from an EMBL/GenBank/DDBJ whole genome shotgun (WGS) entry which is preliminary data.</text>
</comment>
<keyword evidence="2" id="KW-0548">Nucleotidyltransferase</keyword>
<evidence type="ECO:0000313" key="6">
    <source>
        <dbReference type="EMBL" id="MDR7273595.1"/>
    </source>
</evidence>
<dbReference type="Pfam" id="PF26305">
    <property type="entry name" value="CD_NTase_C"/>
    <property type="match status" value="1"/>
</dbReference>
<gene>
    <name evidence="6" type="ORF">J2S41_000373</name>
</gene>
<feature type="domain" description="cGAS/DncV-like nucleotidyltransferase C-terminal helical" evidence="5">
    <location>
        <begin position="173"/>
        <end position="281"/>
    </location>
</feature>
<keyword evidence="7" id="KW-1185">Reference proteome</keyword>
<sequence>MVVRAPVGCGRPAGRWRTNRAIADELAAVRGAQDDAFLVEQAKAQLRAALGRSPLLDGCDYEVFGQGSRVNDTSVGAASDIDLVLMLKNPDASWAGFRDHVLATLGESFPVHMGRRCLNVDEPGTLLGEMVDVLVATEHRRYPVRGAGAYQQGVFFRDHDGRPIVNFPKQHRRNGDAKDVRTGGRFKAAVRTIKRVRALAGLDHAAAPSYLLECLLYAVPDHVYRAAASFPDAYRGALGWLRRCDRETFAELRCQNGMNRLFGAGPDQWDPAGAGRIIDVLHES</sequence>
<evidence type="ECO:0000259" key="5">
    <source>
        <dbReference type="Pfam" id="PF26305"/>
    </source>
</evidence>